<evidence type="ECO:0000259" key="2">
    <source>
        <dbReference type="PROSITE" id="PS51471"/>
    </source>
</evidence>
<reference evidence="3 4" key="1">
    <citation type="journal article" date="2021" name="Nat. Commun.">
        <title>Genetic determinants of endophytism in the Arabidopsis root mycobiome.</title>
        <authorList>
            <person name="Mesny F."/>
            <person name="Miyauchi S."/>
            <person name="Thiergart T."/>
            <person name="Pickel B."/>
            <person name="Atanasova L."/>
            <person name="Karlsson M."/>
            <person name="Huettel B."/>
            <person name="Barry K.W."/>
            <person name="Haridas S."/>
            <person name="Chen C."/>
            <person name="Bauer D."/>
            <person name="Andreopoulos W."/>
            <person name="Pangilinan J."/>
            <person name="LaButti K."/>
            <person name="Riley R."/>
            <person name="Lipzen A."/>
            <person name="Clum A."/>
            <person name="Drula E."/>
            <person name="Henrissat B."/>
            <person name="Kohler A."/>
            <person name="Grigoriev I.V."/>
            <person name="Martin F.M."/>
            <person name="Hacquard S."/>
        </authorList>
    </citation>
    <scope>NUCLEOTIDE SEQUENCE [LARGE SCALE GENOMIC DNA]</scope>
    <source>
        <strain evidence="3 4">MPI-CAGE-CH-0241</strain>
    </source>
</reference>
<evidence type="ECO:0000256" key="1">
    <source>
        <dbReference type="RuleBase" id="RU003682"/>
    </source>
</evidence>
<accession>A0A9P8VW53</accession>
<protein>
    <recommendedName>
        <fullName evidence="2">Fe2OG dioxygenase domain-containing protein</fullName>
    </recommendedName>
</protein>
<dbReference type="InterPro" id="IPR044862">
    <property type="entry name" value="Pro_4_hyd_alph_FE2OG_OXY"/>
</dbReference>
<dbReference type="PANTHER" id="PTHR33099">
    <property type="entry name" value="FE2OG DIOXYGENASE DOMAIN-CONTAINING PROTEIN"/>
    <property type="match status" value="1"/>
</dbReference>
<dbReference type="Pfam" id="PF13640">
    <property type="entry name" value="2OG-FeII_Oxy_3"/>
    <property type="match status" value="1"/>
</dbReference>
<comment type="similarity">
    <text evidence="1">Belongs to the iron/ascorbate-dependent oxidoreductase family.</text>
</comment>
<dbReference type="Gene3D" id="2.60.120.620">
    <property type="entry name" value="q2cbj1_9rhob like domain"/>
    <property type="match status" value="1"/>
</dbReference>
<dbReference type="Proteomes" id="UP000777438">
    <property type="component" value="Unassembled WGS sequence"/>
</dbReference>
<dbReference type="EMBL" id="JAGPYM010000024">
    <property type="protein sequence ID" value="KAH6881169.1"/>
    <property type="molecule type" value="Genomic_DNA"/>
</dbReference>
<evidence type="ECO:0000313" key="3">
    <source>
        <dbReference type="EMBL" id="KAH6881169.1"/>
    </source>
</evidence>
<proteinExistence type="inferred from homology"/>
<organism evidence="3 4">
    <name type="scientific">Thelonectria olida</name>
    <dbReference type="NCBI Taxonomy" id="1576542"/>
    <lineage>
        <taxon>Eukaryota</taxon>
        <taxon>Fungi</taxon>
        <taxon>Dikarya</taxon>
        <taxon>Ascomycota</taxon>
        <taxon>Pezizomycotina</taxon>
        <taxon>Sordariomycetes</taxon>
        <taxon>Hypocreomycetidae</taxon>
        <taxon>Hypocreales</taxon>
        <taxon>Nectriaceae</taxon>
        <taxon>Thelonectria</taxon>
    </lineage>
</organism>
<comment type="caution">
    <text evidence="3">The sequence shown here is derived from an EMBL/GenBank/DDBJ whole genome shotgun (WGS) entry which is preliminary data.</text>
</comment>
<keyword evidence="4" id="KW-1185">Reference proteome</keyword>
<dbReference type="InterPro" id="IPR005123">
    <property type="entry name" value="Oxoglu/Fe-dep_dioxygenase_dom"/>
</dbReference>
<dbReference type="PANTHER" id="PTHR33099:SF7">
    <property type="entry name" value="MYND-TYPE DOMAIN-CONTAINING PROTEIN"/>
    <property type="match status" value="1"/>
</dbReference>
<dbReference type="GO" id="GO:0046872">
    <property type="term" value="F:metal ion binding"/>
    <property type="evidence" value="ECO:0007669"/>
    <property type="project" value="UniProtKB-KW"/>
</dbReference>
<gene>
    <name evidence="3" type="ORF">B0T10DRAFT_609316</name>
</gene>
<dbReference type="AlphaFoldDB" id="A0A9P8VW53"/>
<keyword evidence="1" id="KW-0479">Metal-binding</keyword>
<name>A0A9P8VW53_9HYPO</name>
<keyword evidence="1" id="KW-0560">Oxidoreductase</keyword>
<feature type="domain" description="Fe2OG dioxygenase" evidence="2">
    <location>
        <begin position="162"/>
        <end position="267"/>
    </location>
</feature>
<dbReference type="GO" id="GO:0016491">
    <property type="term" value="F:oxidoreductase activity"/>
    <property type="evidence" value="ECO:0007669"/>
    <property type="project" value="UniProtKB-KW"/>
</dbReference>
<sequence length="470" mass="52222">MTDLHHEPAIPDERLLAQLDDAMTRYQTTTGFSCSGSLDIGFTKYGDFTSAKKPVKCPRPILFWRTAKGCKSTTIDSLWTTPRDYENSLEELVEDCSPATFGYEGESVLDEKIRKAGAMDAKGFSTNFNPGDFGIVDTIARELQPGIARAGNQEAVPRWGIVAELYKLNVYSGPLGMFKPHIDTPRGRTHFGSLVVALPTDYKGSSVASQGGQLVVTHEGKKRLYLDQTQWHHPGEIRWVAFYSDCEHEVLPVTAGHRVTLTYQLYVSEYLGGLLQPQVKTPGSACYPMYRSAKDMLASPEFLKKGGILGFWCAYQYPERMEGTDSYQRYPLTLKGADTILFAIFRALGLTVHIKPYEPGSIAGGVGAGEFVDAGIRFQRLLSTEEQEAKAGAAAQIQFQLFNGGHYVGNEIFRHAKWFNKPPTMMNPTGAECLDGPKPTTWIGNETEIDWDYAFRVLLVVVPAFPDRRV</sequence>
<keyword evidence="1" id="KW-0408">Iron</keyword>
<dbReference type="OrthoDB" id="27483at2759"/>
<dbReference type="PROSITE" id="PS51471">
    <property type="entry name" value="FE2OG_OXY"/>
    <property type="match status" value="1"/>
</dbReference>
<evidence type="ECO:0000313" key="4">
    <source>
        <dbReference type="Proteomes" id="UP000777438"/>
    </source>
</evidence>